<evidence type="ECO:0000313" key="7">
    <source>
        <dbReference type="EMBL" id="CAH1708140.1"/>
    </source>
</evidence>
<dbReference type="GO" id="GO:0016020">
    <property type="term" value="C:membrane"/>
    <property type="evidence" value="ECO:0007669"/>
    <property type="project" value="UniProtKB-SubCell"/>
</dbReference>
<feature type="transmembrane region" description="Helical" evidence="6">
    <location>
        <begin position="39"/>
        <end position="56"/>
    </location>
</feature>
<dbReference type="GO" id="GO:0022857">
    <property type="term" value="F:transmembrane transporter activity"/>
    <property type="evidence" value="ECO:0007669"/>
    <property type="project" value="InterPro"/>
</dbReference>
<feature type="compositionally biased region" description="Polar residues" evidence="5">
    <location>
        <begin position="164"/>
        <end position="181"/>
    </location>
</feature>
<dbReference type="InterPro" id="IPR036259">
    <property type="entry name" value="MFS_trans_sf"/>
</dbReference>
<reference evidence="7" key="2">
    <citation type="submission" date="2022-10" db="EMBL/GenBank/DDBJ databases">
        <authorList>
            <consortium name="ENA_rothamsted_submissions"/>
            <consortium name="culmorum"/>
            <person name="King R."/>
        </authorList>
    </citation>
    <scope>NUCLEOTIDE SEQUENCE</scope>
</reference>
<keyword evidence="8" id="KW-1185">Reference proteome</keyword>
<feature type="compositionally biased region" description="Polar residues" evidence="5">
    <location>
        <begin position="118"/>
        <end position="132"/>
    </location>
</feature>
<keyword evidence="3 6" id="KW-1133">Transmembrane helix</keyword>
<reference evidence="7" key="1">
    <citation type="submission" date="2022-02" db="EMBL/GenBank/DDBJ databases">
        <authorList>
            <person name="King R."/>
        </authorList>
    </citation>
    <scope>NUCLEOTIDE SEQUENCE</scope>
</reference>
<proteinExistence type="predicted"/>
<feature type="region of interest" description="Disordered" evidence="5">
    <location>
        <begin position="116"/>
        <end position="181"/>
    </location>
</feature>
<dbReference type="PANTHER" id="PTHR48021:SF1">
    <property type="entry name" value="GH07001P-RELATED"/>
    <property type="match status" value="1"/>
</dbReference>
<feature type="transmembrane region" description="Helical" evidence="6">
    <location>
        <begin position="76"/>
        <end position="98"/>
    </location>
</feature>
<evidence type="ECO:0000256" key="6">
    <source>
        <dbReference type="SAM" id="Phobius"/>
    </source>
</evidence>
<organism evidence="7 8">
    <name type="scientific">Aphis gossypii</name>
    <name type="common">Cotton aphid</name>
    <dbReference type="NCBI Taxonomy" id="80765"/>
    <lineage>
        <taxon>Eukaryota</taxon>
        <taxon>Metazoa</taxon>
        <taxon>Ecdysozoa</taxon>
        <taxon>Arthropoda</taxon>
        <taxon>Hexapoda</taxon>
        <taxon>Insecta</taxon>
        <taxon>Pterygota</taxon>
        <taxon>Neoptera</taxon>
        <taxon>Paraneoptera</taxon>
        <taxon>Hemiptera</taxon>
        <taxon>Sternorrhyncha</taxon>
        <taxon>Aphidomorpha</taxon>
        <taxon>Aphidoidea</taxon>
        <taxon>Aphididae</taxon>
        <taxon>Aphidini</taxon>
        <taxon>Aphis</taxon>
        <taxon>Aphis</taxon>
    </lineage>
</organism>
<comment type="subcellular location">
    <subcellularLocation>
        <location evidence="1">Membrane</location>
    </subcellularLocation>
</comment>
<feature type="transmembrane region" description="Helical" evidence="6">
    <location>
        <begin position="7"/>
        <end position="27"/>
    </location>
</feature>
<feature type="compositionally biased region" description="Basic residues" evidence="5">
    <location>
        <begin position="148"/>
        <end position="159"/>
    </location>
</feature>
<protein>
    <submittedName>
        <fullName evidence="7">Uncharacterized protein</fullName>
    </submittedName>
</protein>
<dbReference type="Pfam" id="PF00083">
    <property type="entry name" value="Sugar_tr"/>
    <property type="match status" value="1"/>
</dbReference>
<dbReference type="PANTHER" id="PTHR48021">
    <property type="match status" value="1"/>
</dbReference>
<dbReference type="AlphaFoldDB" id="A0A9P0IIY8"/>
<evidence type="ECO:0000256" key="3">
    <source>
        <dbReference type="ARBA" id="ARBA00022989"/>
    </source>
</evidence>
<name>A0A9P0IIY8_APHGO</name>
<accession>A0A9P0IIY8</accession>
<dbReference type="EMBL" id="OU899034">
    <property type="protein sequence ID" value="CAH1708140.1"/>
    <property type="molecule type" value="Genomic_DNA"/>
</dbReference>
<keyword evidence="2 6" id="KW-0812">Transmembrane</keyword>
<evidence type="ECO:0000313" key="8">
    <source>
        <dbReference type="Proteomes" id="UP001154329"/>
    </source>
</evidence>
<dbReference type="InterPro" id="IPR005828">
    <property type="entry name" value="MFS_sugar_transport-like"/>
</dbReference>
<keyword evidence="4 6" id="KW-0472">Membrane</keyword>
<evidence type="ECO:0000256" key="1">
    <source>
        <dbReference type="ARBA" id="ARBA00004370"/>
    </source>
</evidence>
<evidence type="ECO:0000256" key="2">
    <source>
        <dbReference type="ARBA" id="ARBA00022692"/>
    </source>
</evidence>
<evidence type="ECO:0000256" key="4">
    <source>
        <dbReference type="ARBA" id="ARBA00023136"/>
    </source>
</evidence>
<dbReference type="InterPro" id="IPR050549">
    <property type="entry name" value="MFS_Trehalose_Transporter"/>
</dbReference>
<sequence length="198" mass="22429">MVGRREFLLISDFVMALCLGTLGFYFWQQGHEVDVSSYNLIPFISLGTYIFMCTLGSDPIPRVMIRNVLNPERIGFAIGIVCLCASLVQFCVVSSRTWRLLNVVSPPFFRRRAFRTHPSPSKSLSPTRLGQLTSTSRRSRTPSGHFRPSSRHQTRRQQVAHRQLTPQNGLENSRATNSRLCTNPYSHPVVVLLPPSVR</sequence>
<gene>
    <name evidence="7" type="ORF">APHIGO_LOCUS293</name>
</gene>
<dbReference type="Proteomes" id="UP001154329">
    <property type="component" value="Chromosome 1"/>
</dbReference>
<evidence type="ECO:0000256" key="5">
    <source>
        <dbReference type="SAM" id="MobiDB-lite"/>
    </source>
</evidence>
<dbReference type="Gene3D" id="1.20.1250.20">
    <property type="entry name" value="MFS general substrate transporter like domains"/>
    <property type="match status" value="1"/>
</dbReference>